<sequence length="159" mass="17472">MGVGRLAVLLVTILVLINTKCYRATHMVEMKSSSSAWCRGSIEECLMMDVDDDDDVEQDLEMLIMESLVISRMLGGENKAGSVTYPAGDRNKTPSCGGGNPYKDCLPPRSTKNVTQQKIVNAEAGRQLPPSVPFHLPPSVAFTNDHIYFSLQFLSCFVL</sequence>
<reference evidence="3" key="1">
    <citation type="journal article" date="2007" name="Nature">
        <title>The grapevine genome sequence suggests ancestral hexaploidization in major angiosperm phyla.</title>
        <authorList>
            <consortium name="The French-Italian Public Consortium for Grapevine Genome Characterization."/>
            <person name="Jaillon O."/>
            <person name="Aury J.-M."/>
            <person name="Noel B."/>
            <person name="Policriti A."/>
            <person name="Clepet C."/>
            <person name="Casagrande A."/>
            <person name="Choisne N."/>
            <person name="Aubourg S."/>
            <person name="Vitulo N."/>
            <person name="Jubin C."/>
            <person name="Vezzi A."/>
            <person name="Legeai F."/>
            <person name="Hugueney P."/>
            <person name="Dasilva C."/>
            <person name="Horner D."/>
            <person name="Mica E."/>
            <person name="Jublot D."/>
            <person name="Poulain J."/>
            <person name="Bruyere C."/>
            <person name="Billault A."/>
            <person name="Segurens B."/>
            <person name="Gouyvenoux M."/>
            <person name="Ugarte E."/>
            <person name="Cattonaro F."/>
            <person name="Anthouard V."/>
            <person name="Vico V."/>
            <person name="Del Fabbro C."/>
            <person name="Alaux M."/>
            <person name="Di Gaspero G."/>
            <person name="Dumas V."/>
            <person name="Felice N."/>
            <person name="Paillard S."/>
            <person name="Juman I."/>
            <person name="Moroldo M."/>
            <person name="Scalabrin S."/>
            <person name="Canaguier A."/>
            <person name="Le Clainche I."/>
            <person name="Malacrida G."/>
            <person name="Durand E."/>
            <person name="Pesole G."/>
            <person name="Laucou V."/>
            <person name="Chatelet P."/>
            <person name="Merdinoglu D."/>
            <person name="Delledonne M."/>
            <person name="Pezzotti M."/>
            <person name="Lecharny A."/>
            <person name="Scarpelli C."/>
            <person name="Artiguenave F."/>
            <person name="Pe M.E."/>
            <person name="Valle G."/>
            <person name="Morgante M."/>
            <person name="Caboche M."/>
            <person name="Adam-Blondon A.-F."/>
            <person name="Weissenbach J."/>
            <person name="Quetier F."/>
            <person name="Wincker P."/>
        </authorList>
    </citation>
    <scope>NUCLEOTIDE SEQUENCE [LARGE SCALE GENOMIC DNA]</scope>
    <source>
        <strain evidence="3">cv. Pinot noir / PN40024</strain>
    </source>
</reference>
<dbReference type="EMBL" id="FN596494">
    <property type="protein sequence ID" value="CCB59712.1"/>
    <property type="molecule type" value="Genomic_DNA"/>
</dbReference>
<evidence type="ECO:0000313" key="3">
    <source>
        <dbReference type="Proteomes" id="UP000009183"/>
    </source>
</evidence>
<feature type="signal peptide" evidence="1">
    <location>
        <begin position="1"/>
        <end position="24"/>
    </location>
</feature>
<feature type="chain" id="PRO_5003336348" description="Rapid ALkalinization Factor" evidence="1">
    <location>
        <begin position="25"/>
        <end position="159"/>
    </location>
</feature>
<proteinExistence type="predicted"/>
<dbReference type="AlphaFoldDB" id="F6HXT1"/>
<evidence type="ECO:0000313" key="2">
    <source>
        <dbReference type="EMBL" id="CCB59712.1"/>
    </source>
</evidence>
<evidence type="ECO:0000256" key="1">
    <source>
        <dbReference type="SAM" id="SignalP"/>
    </source>
</evidence>
<gene>
    <name evidence="2" type="ordered locus">VIT_09s0002g09020</name>
</gene>
<dbReference type="InParanoid" id="F6HXT1"/>
<dbReference type="GO" id="GO:0019722">
    <property type="term" value="P:calcium-mediated signaling"/>
    <property type="evidence" value="ECO:0000318"/>
    <property type="project" value="GO_Central"/>
</dbReference>
<organism evidence="2 3">
    <name type="scientific">Vitis vinifera</name>
    <name type="common">Grape</name>
    <dbReference type="NCBI Taxonomy" id="29760"/>
    <lineage>
        <taxon>Eukaryota</taxon>
        <taxon>Viridiplantae</taxon>
        <taxon>Streptophyta</taxon>
        <taxon>Embryophyta</taxon>
        <taxon>Tracheophyta</taxon>
        <taxon>Spermatophyta</taxon>
        <taxon>Magnoliopsida</taxon>
        <taxon>eudicotyledons</taxon>
        <taxon>Gunneridae</taxon>
        <taxon>Pentapetalae</taxon>
        <taxon>rosids</taxon>
        <taxon>Vitales</taxon>
        <taxon>Vitaceae</taxon>
        <taxon>Viteae</taxon>
        <taxon>Vitis</taxon>
    </lineage>
</organism>
<protein>
    <recommendedName>
        <fullName evidence="4">Rapid ALkalinization Factor</fullName>
    </recommendedName>
</protein>
<dbReference type="OrthoDB" id="10503478at2759"/>
<keyword evidence="3" id="KW-1185">Reference proteome</keyword>
<accession>F6HXT1</accession>
<name>F6HXT1_VITVI</name>
<dbReference type="HOGENOM" id="CLU_1663857_0_0_1"/>
<keyword evidence="1" id="KW-0732">Signal</keyword>
<evidence type="ECO:0008006" key="4">
    <source>
        <dbReference type="Google" id="ProtNLM"/>
    </source>
</evidence>
<dbReference type="PaxDb" id="29760-VIT_09s0002g09020.t01"/>
<dbReference type="Proteomes" id="UP000009183">
    <property type="component" value="Chromosome 9"/>
</dbReference>